<evidence type="ECO:0000313" key="3">
    <source>
        <dbReference type="Proteomes" id="UP000036873"/>
    </source>
</evidence>
<dbReference type="STRING" id="52689.AKG39_01065"/>
<dbReference type="Gene3D" id="3.40.830.10">
    <property type="entry name" value="LigB-like"/>
    <property type="match status" value="1"/>
</dbReference>
<organism evidence="2 3">
    <name type="scientific">Acetobacterium bakii</name>
    <dbReference type="NCBI Taxonomy" id="52689"/>
    <lineage>
        <taxon>Bacteria</taxon>
        <taxon>Bacillati</taxon>
        <taxon>Bacillota</taxon>
        <taxon>Clostridia</taxon>
        <taxon>Eubacteriales</taxon>
        <taxon>Eubacteriaceae</taxon>
        <taxon>Acetobacterium</taxon>
    </lineage>
</organism>
<keyword evidence="3" id="KW-1185">Reference proteome</keyword>
<dbReference type="Proteomes" id="UP000036873">
    <property type="component" value="Unassembled WGS sequence"/>
</dbReference>
<dbReference type="SUPFAM" id="SSF143447">
    <property type="entry name" value="AMMECR1-like"/>
    <property type="match status" value="1"/>
</dbReference>
<comment type="caution">
    <text evidence="2">The sequence shown here is derived from an EMBL/GenBank/DDBJ whole genome shotgun (WGS) entry which is preliminary data.</text>
</comment>
<dbReference type="Gene3D" id="3.30.700.20">
    <property type="entry name" value="Hypothetical protein ph0010, domain 1"/>
    <property type="match status" value="1"/>
</dbReference>
<dbReference type="EMBL" id="LGYO01000004">
    <property type="protein sequence ID" value="KNZ43324.1"/>
    <property type="molecule type" value="Genomic_DNA"/>
</dbReference>
<dbReference type="RefSeq" id="WP_050738510.1">
    <property type="nucleotide sequence ID" value="NZ_LGYO01000004.1"/>
</dbReference>
<keyword evidence="2" id="KW-0560">Oxidoreductase</keyword>
<keyword evidence="2" id="KW-0223">Dioxygenase</keyword>
<proteinExistence type="predicted"/>
<dbReference type="InterPro" id="IPR004183">
    <property type="entry name" value="Xdiol_dOase_suB"/>
</dbReference>
<dbReference type="PROSITE" id="PS51112">
    <property type="entry name" value="AMMECR1"/>
    <property type="match status" value="1"/>
</dbReference>
<reference evidence="3" key="1">
    <citation type="submission" date="2015-07" db="EMBL/GenBank/DDBJ databases">
        <title>Draft genome sequence of Acetobacterium bakii DSM 8293, a potential psychrophilic chemical producer through syngas fermentation.</title>
        <authorList>
            <person name="Song Y."/>
            <person name="Hwang S."/>
            <person name="Cho B.-K."/>
        </authorList>
    </citation>
    <scope>NUCLEOTIDE SEQUENCE [LARGE SCALE GENOMIC DNA]</scope>
    <source>
        <strain evidence="3">DSM 8239</strain>
    </source>
</reference>
<dbReference type="OrthoDB" id="159752at2"/>
<evidence type="ECO:0000259" key="1">
    <source>
        <dbReference type="PROSITE" id="PS51112"/>
    </source>
</evidence>
<dbReference type="InterPro" id="IPR027623">
    <property type="entry name" value="AmmeMemoSam_A"/>
</dbReference>
<evidence type="ECO:0000313" key="2">
    <source>
        <dbReference type="EMBL" id="KNZ43324.1"/>
    </source>
</evidence>
<dbReference type="NCBIfam" id="TIGR04336">
    <property type="entry name" value="AmmeMemoSam_B"/>
    <property type="match status" value="1"/>
</dbReference>
<dbReference type="InterPro" id="IPR036071">
    <property type="entry name" value="AMMECR1_dom_sf"/>
</dbReference>
<dbReference type="Pfam" id="PF02900">
    <property type="entry name" value="LigB"/>
    <property type="match status" value="1"/>
</dbReference>
<name>A0A0L6U477_9FIRM</name>
<dbReference type="CDD" id="cd07951">
    <property type="entry name" value="ED_3B_N_AMMECR1"/>
    <property type="match status" value="1"/>
</dbReference>
<dbReference type="InterPro" id="IPR027485">
    <property type="entry name" value="AMMECR1_N"/>
</dbReference>
<dbReference type="SUPFAM" id="SSF53213">
    <property type="entry name" value="LigB-like"/>
    <property type="match status" value="1"/>
</dbReference>
<dbReference type="GO" id="GO:0008198">
    <property type="term" value="F:ferrous iron binding"/>
    <property type="evidence" value="ECO:0007669"/>
    <property type="project" value="InterPro"/>
</dbReference>
<dbReference type="PANTHER" id="PTHR13016">
    <property type="entry name" value="AMMECR1 HOMOLOG"/>
    <property type="match status" value="1"/>
</dbReference>
<dbReference type="AlphaFoldDB" id="A0A0L6U477"/>
<dbReference type="NCBIfam" id="TIGR04335">
    <property type="entry name" value="AmmeMemoSam_A"/>
    <property type="match status" value="1"/>
</dbReference>
<dbReference type="InterPro" id="IPR023473">
    <property type="entry name" value="AMMECR1"/>
</dbReference>
<sequence>MSLIGAFIVPHPPLIVPEVGRGQEKEIQKTIDAYKEVARRIEKLKPDTIIVVTPHSVMYSDYLHISPGEHAVGNFKEFGAPGVQIKVDYDSEFAKRLADLAENEGINAGVLGERHKELDHATMVPLYFINQYYQDYKVVRISLSGLLPITHYRFGKCILAAAQETEKKILIVASGDLSHKLIATGPYGLSKEGPIFDHEVTEAMANADFLRFLTFNADFSEAAAECGLRSFIIMAGALDGKAVSSELLSYEGPFGVGYAVAAFLITGEDENRHFDEILEKKNKADLEVLKEDEDSYVKLARQSLEHYVKTHHPIKRPEGIRDELINRKAGVFVSLKANGKLRGCIGTISPTKATVADEIVYNAVSAGARDPRFHPVTEDELPWLTYSVDVLGEPQPITSMEELDVVRYGVIVSTEEKHGLLLPNLEGVSTPEQQVSIALQKAGISEKEKYTMERFEVVRHK</sequence>
<dbReference type="Pfam" id="PF01871">
    <property type="entry name" value="AMMECR1"/>
    <property type="match status" value="1"/>
</dbReference>
<dbReference type="InterPro" id="IPR002733">
    <property type="entry name" value="AMMECR1_domain"/>
</dbReference>
<accession>A0A0L6U477</accession>
<dbReference type="PANTHER" id="PTHR13016:SF0">
    <property type="entry name" value="AMME SYNDROME CANDIDATE GENE 1 PROTEIN"/>
    <property type="match status" value="1"/>
</dbReference>
<feature type="domain" description="AMMECR1" evidence="1">
    <location>
        <begin position="291"/>
        <end position="461"/>
    </location>
</feature>
<gene>
    <name evidence="2" type="ORF">AKG39_01065</name>
</gene>
<dbReference type="PATRIC" id="fig|52689.4.peg.2276"/>
<protein>
    <submittedName>
        <fullName evidence="2">Extradiol ring-cleavage dioxygenase</fullName>
    </submittedName>
</protein>
<dbReference type="GO" id="GO:0016702">
    <property type="term" value="F:oxidoreductase activity, acting on single donors with incorporation of molecular oxygen, incorporation of two atoms of oxygen"/>
    <property type="evidence" value="ECO:0007669"/>
    <property type="project" value="UniProtKB-ARBA"/>
</dbReference>